<proteinExistence type="predicted"/>
<name>A0A0J6FD79_COCPO</name>
<evidence type="ECO:0000313" key="3">
    <source>
        <dbReference type="Proteomes" id="UP000054567"/>
    </source>
</evidence>
<reference evidence="3" key="3">
    <citation type="journal article" date="2010" name="Genome Res.">
        <title>Population genomic sequencing of Coccidioides fungi reveals recent hybridization and transposon control.</title>
        <authorList>
            <person name="Neafsey D.E."/>
            <person name="Barker B.M."/>
            <person name="Sharpton T.J."/>
            <person name="Stajich J.E."/>
            <person name="Park D.J."/>
            <person name="Whiston E."/>
            <person name="Hung C.-Y."/>
            <person name="McMahan C."/>
            <person name="White J."/>
            <person name="Sykes S."/>
            <person name="Heiman D."/>
            <person name="Young S."/>
            <person name="Zeng Q."/>
            <person name="Abouelleil A."/>
            <person name="Aftuck L."/>
            <person name="Bessette D."/>
            <person name="Brown A."/>
            <person name="FitzGerald M."/>
            <person name="Lui A."/>
            <person name="Macdonald J.P."/>
            <person name="Priest M."/>
            <person name="Orbach M.J."/>
            <person name="Galgiani J.N."/>
            <person name="Kirkland T.N."/>
            <person name="Cole G.T."/>
            <person name="Birren B.W."/>
            <person name="Henn M.R."/>
            <person name="Taylor J.W."/>
            <person name="Rounsley S.D."/>
        </authorList>
    </citation>
    <scope>NUCLEOTIDE SEQUENCE [LARGE SCALE GENOMIC DNA]</scope>
    <source>
        <strain evidence="3">RMSCC 3488</strain>
    </source>
</reference>
<dbReference type="Proteomes" id="UP000054567">
    <property type="component" value="Unassembled WGS sequence"/>
</dbReference>
<sequence>MPDWVFRSPTGEAPGSPGDEQRRDGGYFPFSIQKITLANVANLAPGDYPGFSSPCFAEHIISDKLRAGQVNTDITVDQRSVLATWVKAFIWLSIPMIEPARPFLRSLGHWVAIHVKRFGSTLGKAVLQGPPPEPVLRDPPRITEPFPSDAVFERKNEEKEIKKSLATHPLQGHRVLQINLICV</sequence>
<feature type="region of interest" description="Disordered" evidence="1">
    <location>
        <begin position="1"/>
        <end position="23"/>
    </location>
</feature>
<protein>
    <submittedName>
        <fullName evidence="2">Uncharacterized protein</fullName>
    </submittedName>
</protein>
<reference evidence="3" key="2">
    <citation type="journal article" date="2009" name="Genome Res.">
        <title>Comparative genomic analyses of the human fungal pathogens Coccidioides and their relatives.</title>
        <authorList>
            <person name="Sharpton T.J."/>
            <person name="Stajich J.E."/>
            <person name="Rounsley S.D."/>
            <person name="Gardner M.J."/>
            <person name="Wortman J.R."/>
            <person name="Jordar V.S."/>
            <person name="Maiti R."/>
            <person name="Kodira C.D."/>
            <person name="Neafsey D.E."/>
            <person name="Zeng Q."/>
            <person name="Hung C.-Y."/>
            <person name="McMahan C."/>
            <person name="Muszewska A."/>
            <person name="Grynberg M."/>
            <person name="Mandel M.A."/>
            <person name="Kellner E.M."/>
            <person name="Barker B.M."/>
            <person name="Galgiani J.N."/>
            <person name="Orbach M.J."/>
            <person name="Kirkland T.N."/>
            <person name="Cole G.T."/>
            <person name="Henn M.R."/>
            <person name="Birren B.W."/>
            <person name="Taylor J.W."/>
        </authorList>
    </citation>
    <scope>NUCLEOTIDE SEQUENCE [LARGE SCALE GENOMIC DNA]</scope>
    <source>
        <strain evidence="3">RMSCC 3488</strain>
    </source>
</reference>
<organism evidence="2 3">
    <name type="scientific">Coccidioides posadasii RMSCC 3488</name>
    <dbReference type="NCBI Taxonomy" id="454284"/>
    <lineage>
        <taxon>Eukaryota</taxon>
        <taxon>Fungi</taxon>
        <taxon>Dikarya</taxon>
        <taxon>Ascomycota</taxon>
        <taxon>Pezizomycotina</taxon>
        <taxon>Eurotiomycetes</taxon>
        <taxon>Eurotiomycetidae</taxon>
        <taxon>Onygenales</taxon>
        <taxon>Onygenaceae</taxon>
        <taxon>Coccidioides</taxon>
    </lineage>
</organism>
<dbReference type="AlphaFoldDB" id="A0A0J6FD79"/>
<evidence type="ECO:0000313" key="2">
    <source>
        <dbReference type="EMBL" id="KMM66809.1"/>
    </source>
</evidence>
<gene>
    <name evidence="2" type="ORF">CPAG_03147</name>
</gene>
<reference evidence="2 3" key="1">
    <citation type="submission" date="2007-06" db="EMBL/GenBank/DDBJ databases">
        <title>The Genome Sequence of Coccidioides posadasii RMSCC_3488.</title>
        <authorList>
            <consortium name="Coccidioides Genome Resources Consortium"/>
            <consortium name="The Broad Institute Genome Sequencing Platform"/>
            <person name="Henn M.R."/>
            <person name="Sykes S."/>
            <person name="Young S."/>
            <person name="Jaffe D."/>
            <person name="Berlin A."/>
            <person name="Alvarez P."/>
            <person name="Butler J."/>
            <person name="Gnerre S."/>
            <person name="Grabherr M."/>
            <person name="Mauceli E."/>
            <person name="Brockman W."/>
            <person name="Kodira C."/>
            <person name="Alvarado L."/>
            <person name="Zeng Q."/>
            <person name="Crawford M."/>
            <person name="Antoine C."/>
            <person name="Devon K."/>
            <person name="Galgiani J."/>
            <person name="Orsborn K."/>
            <person name="Lewis M.L."/>
            <person name="Nusbaum C."/>
            <person name="Galagan J."/>
            <person name="Birren B."/>
        </authorList>
    </citation>
    <scope>NUCLEOTIDE SEQUENCE [LARGE SCALE GENOMIC DNA]</scope>
    <source>
        <strain evidence="2 3">RMSCC 3488</strain>
    </source>
</reference>
<evidence type="ECO:0000256" key="1">
    <source>
        <dbReference type="SAM" id="MobiDB-lite"/>
    </source>
</evidence>
<accession>A0A0J6FD79</accession>
<dbReference type="EMBL" id="DS268110">
    <property type="protein sequence ID" value="KMM66809.1"/>
    <property type="molecule type" value="Genomic_DNA"/>
</dbReference>
<dbReference type="VEuPathDB" id="FungiDB:CPAG_03147"/>